<organism evidence="2 3">
    <name type="scientific">Pseudomyxococcus hansupus</name>
    <dbReference type="NCBI Taxonomy" id="1297742"/>
    <lineage>
        <taxon>Bacteria</taxon>
        <taxon>Pseudomonadati</taxon>
        <taxon>Myxococcota</taxon>
        <taxon>Myxococcia</taxon>
        <taxon>Myxococcales</taxon>
        <taxon>Cystobacterineae</taxon>
        <taxon>Myxococcaceae</taxon>
        <taxon>Pseudomyxococcus</taxon>
    </lineage>
</organism>
<dbReference type="AlphaFoldDB" id="A0A0H4WQC0"/>
<name>A0A0H4WQC0_9BACT</name>
<accession>A0A0H4WQC0</accession>
<gene>
    <name evidence="2" type="ORF">A176_000407</name>
</gene>
<dbReference type="STRING" id="1297742.A176_000407"/>
<evidence type="ECO:0000256" key="1">
    <source>
        <dbReference type="SAM" id="SignalP"/>
    </source>
</evidence>
<feature type="signal peptide" evidence="1">
    <location>
        <begin position="1"/>
        <end position="28"/>
    </location>
</feature>
<protein>
    <recommendedName>
        <fullName evidence="4">Secreted protein</fullName>
    </recommendedName>
</protein>
<dbReference type="KEGG" id="mym:A176_000407"/>
<dbReference type="PATRIC" id="fig|1297742.4.peg.413"/>
<evidence type="ECO:0000313" key="2">
    <source>
        <dbReference type="EMBL" id="AKQ63495.1"/>
    </source>
</evidence>
<dbReference type="RefSeq" id="WP_002638711.1">
    <property type="nucleotide sequence ID" value="NZ_CP012109.1"/>
</dbReference>
<proteinExistence type="predicted"/>
<feature type="chain" id="PRO_5005211912" description="Secreted protein" evidence="1">
    <location>
        <begin position="29"/>
        <end position="99"/>
    </location>
</feature>
<keyword evidence="3" id="KW-1185">Reference proteome</keyword>
<sequence>MRDRPHPFLRWLRLVLTCLTLASSGASALPVAEAAVVCRVEAQAPRPPRAVLDVTVAWSSVAGAFDAAPLSSSAPEVCAAADAPAPARRLYLLHRVLLH</sequence>
<dbReference type="EMBL" id="CP012109">
    <property type="protein sequence ID" value="AKQ63495.1"/>
    <property type="molecule type" value="Genomic_DNA"/>
</dbReference>
<keyword evidence="1" id="KW-0732">Signal</keyword>
<evidence type="ECO:0000313" key="3">
    <source>
        <dbReference type="Proteomes" id="UP000009026"/>
    </source>
</evidence>
<dbReference type="Proteomes" id="UP000009026">
    <property type="component" value="Chromosome"/>
</dbReference>
<evidence type="ECO:0008006" key="4">
    <source>
        <dbReference type="Google" id="ProtNLM"/>
    </source>
</evidence>
<reference evidence="2 3" key="1">
    <citation type="journal article" date="2016" name="PLoS ONE">
        <title>Complete Genome Sequence and Comparative Genomics of a Novel Myxobacterium Myxococcus hansupus.</title>
        <authorList>
            <person name="Sharma G."/>
            <person name="Narwani T."/>
            <person name="Subramanian S."/>
        </authorList>
    </citation>
    <scope>NUCLEOTIDE SEQUENCE [LARGE SCALE GENOMIC DNA]</scope>
    <source>
        <strain evidence="3">mixupus</strain>
    </source>
</reference>